<comment type="caution">
    <text evidence="2">The sequence shown here is derived from an EMBL/GenBank/DDBJ whole genome shotgun (WGS) entry which is preliminary data.</text>
</comment>
<dbReference type="EMBL" id="CAUYUJ010022126">
    <property type="protein sequence ID" value="CAK0909077.1"/>
    <property type="molecule type" value="Genomic_DNA"/>
</dbReference>
<dbReference type="Proteomes" id="UP001189429">
    <property type="component" value="Unassembled WGS sequence"/>
</dbReference>
<accession>A0ABN9YEA1</accession>
<name>A0ABN9YEA1_9DINO</name>
<proteinExistence type="predicted"/>
<reference evidence="2" key="1">
    <citation type="submission" date="2023-10" db="EMBL/GenBank/DDBJ databases">
        <authorList>
            <person name="Chen Y."/>
            <person name="Shah S."/>
            <person name="Dougan E. K."/>
            <person name="Thang M."/>
            <person name="Chan C."/>
        </authorList>
    </citation>
    <scope>NUCLEOTIDE SEQUENCE [LARGE SCALE GENOMIC DNA]</scope>
</reference>
<evidence type="ECO:0000256" key="1">
    <source>
        <dbReference type="SAM" id="MobiDB-lite"/>
    </source>
</evidence>
<protein>
    <submittedName>
        <fullName evidence="2">Uncharacterized protein</fullName>
    </submittedName>
</protein>
<keyword evidence="3" id="KW-1185">Reference proteome</keyword>
<evidence type="ECO:0000313" key="2">
    <source>
        <dbReference type="EMBL" id="CAK0909077.1"/>
    </source>
</evidence>
<organism evidence="2 3">
    <name type="scientific">Prorocentrum cordatum</name>
    <dbReference type="NCBI Taxonomy" id="2364126"/>
    <lineage>
        <taxon>Eukaryota</taxon>
        <taxon>Sar</taxon>
        <taxon>Alveolata</taxon>
        <taxon>Dinophyceae</taxon>
        <taxon>Prorocentrales</taxon>
        <taxon>Prorocentraceae</taxon>
        <taxon>Prorocentrum</taxon>
    </lineage>
</organism>
<sequence length="179" mass="19133">MSAAVPDGEEVEILDDDLSHQVPVSALERMAKAREENAAVNKAMEENMSLLTSNHQRVMNEVMKIGVLEARVISIESASSKMPQGSSQGDAAMQMQFTTFAESIKRDMGTMKVEVKAASTAESVGSAGSASRPVKISRASSSVPTARMSADDELMFAVGGSADFFSPCWLLRGWPTLSI</sequence>
<feature type="region of interest" description="Disordered" evidence="1">
    <location>
        <begin position="122"/>
        <end position="143"/>
    </location>
</feature>
<gene>
    <name evidence="2" type="ORF">PCOR1329_LOCUS83586</name>
</gene>
<evidence type="ECO:0000313" key="3">
    <source>
        <dbReference type="Proteomes" id="UP001189429"/>
    </source>
</evidence>